<dbReference type="Proteomes" id="UP000029393">
    <property type="component" value="Unassembled WGS sequence"/>
</dbReference>
<dbReference type="GO" id="GO:0015562">
    <property type="term" value="F:efflux transmembrane transporter activity"/>
    <property type="evidence" value="ECO:0007669"/>
    <property type="project" value="TreeGrafter"/>
</dbReference>
<evidence type="ECO:0000259" key="5">
    <source>
        <dbReference type="Pfam" id="PF25989"/>
    </source>
</evidence>
<dbReference type="InterPro" id="IPR058792">
    <property type="entry name" value="Beta-barrel_RND_2"/>
</dbReference>
<dbReference type="Pfam" id="PF25954">
    <property type="entry name" value="Beta-barrel_RND_2"/>
    <property type="match status" value="1"/>
</dbReference>
<evidence type="ECO:0000256" key="3">
    <source>
        <dbReference type="SAM" id="MobiDB-lite"/>
    </source>
</evidence>
<dbReference type="Pfam" id="PF25989">
    <property type="entry name" value="YknX_C"/>
    <property type="match status" value="1"/>
</dbReference>
<feature type="domain" description="YknX-like C-terminal permuted SH3-like" evidence="5">
    <location>
        <begin position="313"/>
        <end position="382"/>
    </location>
</feature>
<accession>A0A091B2Y2</accession>
<dbReference type="Gene3D" id="2.40.30.170">
    <property type="match status" value="1"/>
</dbReference>
<dbReference type="PANTHER" id="PTHR30469">
    <property type="entry name" value="MULTIDRUG RESISTANCE PROTEIN MDTA"/>
    <property type="match status" value="1"/>
</dbReference>
<evidence type="ECO:0000313" key="6">
    <source>
        <dbReference type="EMBL" id="KFN45917.1"/>
    </source>
</evidence>
<evidence type="ECO:0000313" key="7">
    <source>
        <dbReference type="Proteomes" id="UP000029393"/>
    </source>
</evidence>
<dbReference type="OrthoDB" id="9806939at2"/>
<dbReference type="GO" id="GO:1990281">
    <property type="term" value="C:efflux pump complex"/>
    <property type="evidence" value="ECO:0007669"/>
    <property type="project" value="TreeGrafter"/>
</dbReference>
<dbReference type="NCBIfam" id="TIGR01730">
    <property type="entry name" value="RND_mfp"/>
    <property type="match status" value="1"/>
</dbReference>
<reference evidence="6 7" key="1">
    <citation type="submission" date="2013-09" db="EMBL/GenBank/DDBJ databases">
        <title>Genome sequencing of Arenimonas metalli.</title>
        <authorList>
            <person name="Chen F."/>
            <person name="Wang G."/>
        </authorList>
    </citation>
    <scope>NUCLEOTIDE SEQUENCE [LARGE SCALE GENOMIC DNA]</scope>
    <source>
        <strain evidence="6 7">CF5-1</strain>
    </source>
</reference>
<evidence type="ECO:0000256" key="2">
    <source>
        <dbReference type="SAM" id="Coils"/>
    </source>
</evidence>
<proteinExistence type="inferred from homology"/>
<evidence type="ECO:0000259" key="4">
    <source>
        <dbReference type="Pfam" id="PF25954"/>
    </source>
</evidence>
<protein>
    <submittedName>
        <fullName evidence="6">Uncharacterized protein</fullName>
    </submittedName>
</protein>
<dbReference type="RefSeq" id="WP_034212750.1">
    <property type="nucleotide sequence ID" value="NZ_AVCK01000022.1"/>
</dbReference>
<dbReference type="SUPFAM" id="SSF111369">
    <property type="entry name" value="HlyD-like secretion proteins"/>
    <property type="match status" value="2"/>
</dbReference>
<dbReference type="AlphaFoldDB" id="A0A091B2Y2"/>
<dbReference type="STRING" id="1384056.N787_02920"/>
<dbReference type="InterPro" id="IPR058637">
    <property type="entry name" value="YknX-like_C"/>
</dbReference>
<keyword evidence="2" id="KW-0175">Coiled coil</keyword>
<comment type="caution">
    <text evidence="6">The sequence shown here is derived from an EMBL/GenBank/DDBJ whole genome shotgun (WGS) entry which is preliminary data.</text>
</comment>
<sequence length="405" mass="42876">MKRPLVVAALVVVVLALGWSGLQSLRGPVLDGYGVTARPLVQTVVATGRVAAVSRAQVGSPVTAVVLERRVEEGDVVQPGDVLAVLRADDLEAAVREAESSLAQLQQATRPQAQAALREAEARLAQASREAERRRDLFARQLIAREALEQATQAETTARSTAEQARLAAAALAAGQPAEAAARARLESARAQLAKTTIRAEVAGTVLTRNAEPGDLVQPGRVLFEIARAGDTEILLPLDEKNLEVLALDQPAMCVADAFPSRPFPARVSFIAPSVDPQRGSVDIRLTVSPAPDFLRQDMTVSVNVETGRRERAIVVPNDALASTDDGRAELWAVVDGRAARRTVTLGLRGLAMTEITEGLAEGDRVLADAQAPVAEGDRVRVRDGALPTEAGNAATRNELPAKLD</sequence>
<name>A0A091B2Y2_9GAMM</name>
<keyword evidence="7" id="KW-1185">Reference proteome</keyword>
<dbReference type="Gene3D" id="2.40.420.20">
    <property type="match status" value="1"/>
</dbReference>
<dbReference type="PATRIC" id="fig|1384056.3.peg.1703"/>
<feature type="coiled-coil region" evidence="2">
    <location>
        <begin position="88"/>
        <end position="137"/>
    </location>
</feature>
<dbReference type="eggNOG" id="COG0845">
    <property type="taxonomic scope" value="Bacteria"/>
</dbReference>
<feature type="region of interest" description="Disordered" evidence="3">
    <location>
        <begin position="385"/>
        <end position="405"/>
    </location>
</feature>
<dbReference type="Gene3D" id="1.10.287.470">
    <property type="entry name" value="Helix hairpin bin"/>
    <property type="match status" value="1"/>
</dbReference>
<dbReference type="EMBL" id="AVCK01000022">
    <property type="protein sequence ID" value="KFN45917.1"/>
    <property type="molecule type" value="Genomic_DNA"/>
</dbReference>
<dbReference type="PANTHER" id="PTHR30469:SF15">
    <property type="entry name" value="HLYD FAMILY OF SECRETION PROTEINS"/>
    <property type="match status" value="1"/>
</dbReference>
<organism evidence="6 7">
    <name type="scientific">Arenimonas metalli CF5-1</name>
    <dbReference type="NCBI Taxonomy" id="1384056"/>
    <lineage>
        <taxon>Bacteria</taxon>
        <taxon>Pseudomonadati</taxon>
        <taxon>Pseudomonadota</taxon>
        <taxon>Gammaproteobacteria</taxon>
        <taxon>Lysobacterales</taxon>
        <taxon>Lysobacteraceae</taxon>
        <taxon>Arenimonas</taxon>
    </lineage>
</organism>
<dbReference type="InterPro" id="IPR006143">
    <property type="entry name" value="RND_pump_MFP"/>
</dbReference>
<gene>
    <name evidence="6" type="ORF">N787_02920</name>
</gene>
<comment type="similarity">
    <text evidence="1">Belongs to the membrane fusion protein (MFP) (TC 8.A.1) family.</text>
</comment>
<evidence type="ECO:0000256" key="1">
    <source>
        <dbReference type="ARBA" id="ARBA00009477"/>
    </source>
</evidence>
<dbReference type="Gene3D" id="2.40.50.100">
    <property type="match status" value="1"/>
</dbReference>
<feature type="domain" description="CusB-like beta-barrel" evidence="4">
    <location>
        <begin position="240"/>
        <end position="307"/>
    </location>
</feature>